<dbReference type="EMBL" id="AMQN01014547">
    <property type="status" value="NOT_ANNOTATED_CDS"/>
    <property type="molecule type" value="Genomic_DNA"/>
</dbReference>
<sequence length="209" mass="23332">MPMSSSRFFVMFLSPLVDSILGSRWVLSDSFCILSLSVLPVVSGYQSPWKTSPGPLGKERRNRTSRRQNASDAKIHPGDEESHGGKEIGTLLDDSRVLGKRLRDSVAKCDDGDALYEHGDRCDDSVQVATDENGRCRTETHEDRVGELSKIDSDDLSVEMDTAVCSCNEDAGLNWQNIHDCDHHSTSREQENMCRKLEQDRTTVQSRGI</sequence>
<dbReference type="AlphaFoldDB" id="R7T8X1"/>
<keyword evidence="4" id="KW-1185">Reference proteome</keyword>
<dbReference type="EMBL" id="KB311050">
    <property type="protein sequence ID" value="ELT90149.1"/>
    <property type="molecule type" value="Genomic_DNA"/>
</dbReference>
<evidence type="ECO:0000313" key="2">
    <source>
        <dbReference type="EMBL" id="ELT90149.1"/>
    </source>
</evidence>
<reference evidence="2 4" key="2">
    <citation type="journal article" date="2013" name="Nature">
        <title>Insights into bilaterian evolution from three spiralian genomes.</title>
        <authorList>
            <person name="Simakov O."/>
            <person name="Marletaz F."/>
            <person name="Cho S.J."/>
            <person name="Edsinger-Gonzales E."/>
            <person name="Havlak P."/>
            <person name="Hellsten U."/>
            <person name="Kuo D.H."/>
            <person name="Larsson T."/>
            <person name="Lv J."/>
            <person name="Arendt D."/>
            <person name="Savage R."/>
            <person name="Osoegawa K."/>
            <person name="de Jong P."/>
            <person name="Grimwood J."/>
            <person name="Chapman J.A."/>
            <person name="Shapiro H."/>
            <person name="Aerts A."/>
            <person name="Otillar R.P."/>
            <person name="Terry A.Y."/>
            <person name="Boore J.L."/>
            <person name="Grigoriev I.V."/>
            <person name="Lindberg D.R."/>
            <person name="Seaver E.C."/>
            <person name="Weisblat D.A."/>
            <person name="Putnam N.H."/>
            <person name="Rokhsar D.S."/>
        </authorList>
    </citation>
    <scope>NUCLEOTIDE SEQUENCE</scope>
    <source>
        <strain evidence="2 4">I ESC-2004</strain>
    </source>
</reference>
<dbReference type="EnsemblMetazoa" id="CapteT215414">
    <property type="protein sequence ID" value="CapteP215414"/>
    <property type="gene ID" value="CapteG215414"/>
</dbReference>
<protein>
    <submittedName>
        <fullName evidence="2 3">Uncharacterized protein</fullName>
    </submittedName>
</protein>
<feature type="region of interest" description="Disordered" evidence="1">
    <location>
        <begin position="49"/>
        <end position="88"/>
    </location>
</feature>
<feature type="compositionally biased region" description="Basic and acidic residues" evidence="1">
    <location>
        <begin position="73"/>
        <end position="86"/>
    </location>
</feature>
<dbReference type="HOGENOM" id="CLU_1316536_0_0_1"/>
<feature type="compositionally biased region" description="Basic and acidic residues" evidence="1">
    <location>
        <begin position="189"/>
        <end position="201"/>
    </location>
</feature>
<reference evidence="4" key="1">
    <citation type="submission" date="2012-12" db="EMBL/GenBank/DDBJ databases">
        <authorList>
            <person name="Hellsten U."/>
            <person name="Grimwood J."/>
            <person name="Chapman J.A."/>
            <person name="Shapiro H."/>
            <person name="Aerts A."/>
            <person name="Otillar R.P."/>
            <person name="Terry A.Y."/>
            <person name="Boore J.L."/>
            <person name="Simakov O."/>
            <person name="Marletaz F."/>
            <person name="Cho S.-J."/>
            <person name="Edsinger-Gonzales E."/>
            <person name="Havlak P."/>
            <person name="Kuo D.-H."/>
            <person name="Larsson T."/>
            <person name="Lv J."/>
            <person name="Arendt D."/>
            <person name="Savage R."/>
            <person name="Osoegawa K."/>
            <person name="de Jong P."/>
            <person name="Lindberg D.R."/>
            <person name="Seaver E.C."/>
            <person name="Weisblat D.A."/>
            <person name="Putnam N.H."/>
            <person name="Grigoriev I.V."/>
            <person name="Rokhsar D.S."/>
        </authorList>
    </citation>
    <scope>NUCLEOTIDE SEQUENCE</scope>
    <source>
        <strain evidence="4">I ESC-2004</strain>
    </source>
</reference>
<evidence type="ECO:0000313" key="4">
    <source>
        <dbReference type="Proteomes" id="UP000014760"/>
    </source>
</evidence>
<name>R7T8X1_CAPTE</name>
<feature type="region of interest" description="Disordered" evidence="1">
    <location>
        <begin position="189"/>
        <end position="209"/>
    </location>
</feature>
<dbReference type="Proteomes" id="UP000014760">
    <property type="component" value="Unassembled WGS sequence"/>
</dbReference>
<gene>
    <name evidence="2" type="ORF">CAPTEDRAFT_215414</name>
</gene>
<organism evidence="2">
    <name type="scientific">Capitella teleta</name>
    <name type="common">Polychaete worm</name>
    <dbReference type="NCBI Taxonomy" id="283909"/>
    <lineage>
        <taxon>Eukaryota</taxon>
        <taxon>Metazoa</taxon>
        <taxon>Spiralia</taxon>
        <taxon>Lophotrochozoa</taxon>
        <taxon>Annelida</taxon>
        <taxon>Polychaeta</taxon>
        <taxon>Sedentaria</taxon>
        <taxon>Scolecida</taxon>
        <taxon>Capitellidae</taxon>
        <taxon>Capitella</taxon>
    </lineage>
</organism>
<reference evidence="3" key="3">
    <citation type="submission" date="2015-06" db="UniProtKB">
        <authorList>
            <consortium name="EnsemblMetazoa"/>
        </authorList>
    </citation>
    <scope>IDENTIFICATION</scope>
</reference>
<evidence type="ECO:0000256" key="1">
    <source>
        <dbReference type="SAM" id="MobiDB-lite"/>
    </source>
</evidence>
<accession>R7T8X1</accession>
<proteinExistence type="predicted"/>
<evidence type="ECO:0000313" key="3">
    <source>
        <dbReference type="EnsemblMetazoa" id="CapteP215414"/>
    </source>
</evidence>